<feature type="region of interest" description="Disordered" evidence="4">
    <location>
        <begin position="1"/>
        <end position="21"/>
    </location>
</feature>
<keyword evidence="3" id="KW-0175">Coiled coil</keyword>
<dbReference type="InterPro" id="IPR007219">
    <property type="entry name" value="XnlR_reg_dom"/>
</dbReference>
<evidence type="ECO:0000256" key="4">
    <source>
        <dbReference type="SAM" id="MobiDB-lite"/>
    </source>
</evidence>
<dbReference type="PROSITE" id="PS00463">
    <property type="entry name" value="ZN2_CY6_FUNGAL_1"/>
    <property type="match status" value="1"/>
</dbReference>
<feature type="coiled-coil region" evidence="3">
    <location>
        <begin position="66"/>
        <end position="100"/>
    </location>
</feature>
<sequence length="698" mass="77422">MQQSSPEPSPATSPGKVGPGQVCDRCRQKKVRCDGALPSCAKCKNAGVACVVSAKLRRRTKIRGFHDSADQKLARLAVENEELKRQLKVERDANAILRGQLSATLPATNSHSTLSPATCNIGKLHTGEEPSPFPEVPGNELVIKHMGRLIPDCDGVEQFAGSTTGVHFILSVQEALKGQGLLTAWFPENCFRMHIVAPRQIRISSHQPSQNSHLDVQRRLRLVGSITPSSIGARIRGFVSAWSFLCPAIAATELSQNIVSLCGRISRGAVLDDLSMEEQAMLFQLIMITLLPVPGLDHGQKLDSLGLDDNNRQKDLLSLAGLLLPTITSNMRLCNVQCLVLLSFFQYLTGQHNLNIPLRGILLQQAQALGLHRHHRRFKFSAGEVELRKRLWWCVYILDKFTAIIHGLPQTIKDADVDVDLPSDGELEATSDSGLTLPLPGENTPIRDFITLCRLSQILSSMLSQLYTTTNRRGGRDKIKGLDGHLLLWEVRLRNNDDADDIEHSLKQSADCESSPKMWLSLMKNVARLLIYRPGLTFDTTTPQFRECLDVCTRVSFNIVSLLTQAQARELRVIMPSVYGLVFQCALVHVYYHLPDHSQSPARFSKEESADHVQRSIDFLRDAVFTHASSRDDAFILTITDSVALLQAISPKVLGCCVSPTAAWHDSAYGPVLETMNQLESLSWVFDDQASPFLYTFE</sequence>
<dbReference type="GO" id="GO:0008270">
    <property type="term" value="F:zinc ion binding"/>
    <property type="evidence" value="ECO:0007669"/>
    <property type="project" value="InterPro"/>
</dbReference>
<dbReference type="InterPro" id="IPR036864">
    <property type="entry name" value="Zn2-C6_fun-type_DNA-bd_sf"/>
</dbReference>
<evidence type="ECO:0000256" key="2">
    <source>
        <dbReference type="ARBA" id="ARBA00023242"/>
    </source>
</evidence>
<feature type="domain" description="Zn(2)-C6 fungal-type" evidence="5">
    <location>
        <begin position="22"/>
        <end position="52"/>
    </location>
</feature>
<dbReference type="GO" id="GO:0006351">
    <property type="term" value="P:DNA-templated transcription"/>
    <property type="evidence" value="ECO:0007669"/>
    <property type="project" value="InterPro"/>
</dbReference>
<evidence type="ECO:0000313" key="6">
    <source>
        <dbReference type="EMBL" id="KAH6654224.1"/>
    </source>
</evidence>
<proteinExistence type="predicted"/>
<dbReference type="EMBL" id="JAGPXC010000004">
    <property type="protein sequence ID" value="KAH6654224.1"/>
    <property type="molecule type" value="Genomic_DNA"/>
</dbReference>
<evidence type="ECO:0000256" key="1">
    <source>
        <dbReference type="ARBA" id="ARBA00022723"/>
    </source>
</evidence>
<dbReference type="GeneID" id="70124783"/>
<dbReference type="Pfam" id="PF00172">
    <property type="entry name" value="Zn_clus"/>
    <property type="match status" value="1"/>
</dbReference>
<dbReference type="GO" id="GO:0003677">
    <property type="term" value="F:DNA binding"/>
    <property type="evidence" value="ECO:0007669"/>
    <property type="project" value="InterPro"/>
</dbReference>
<gene>
    <name evidence="6" type="ORF">BKA67DRAFT_272567</name>
</gene>
<evidence type="ECO:0000256" key="3">
    <source>
        <dbReference type="SAM" id="Coils"/>
    </source>
</evidence>
<organism evidence="6 7">
    <name type="scientific">Truncatella angustata</name>
    <dbReference type="NCBI Taxonomy" id="152316"/>
    <lineage>
        <taxon>Eukaryota</taxon>
        <taxon>Fungi</taxon>
        <taxon>Dikarya</taxon>
        <taxon>Ascomycota</taxon>
        <taxon>Pezizomycotina</taxon>
        <taxon>Sordariomycetes</taxon>
        <taxon>Xylariomycetidae</taxon>
        <taxon>Amphisphaeriales</taxon>
        <taxon>Sporocadaceae</taxon>
        <taxon>Truncatella</taxon>
    </lineage>
</organism>
<dbReference type="SUPFAM" id="SSF57701">
    <property type="entry name" value="Zn2/Cys6 DNA-binding domain"/>
    <property type="match status" value="1"/>
</dbReference>
<dbReference type="SMART" id="SM00066">
    <property type="entry name" value="GAL4"/>
    <property type="match status" value="1"/>
</dbReference>
<dbReference type="GO" id="GO:0000981">
    <property type="term" value="F:DNA-binding transcription factor activity, RNA polymerase II-specific"/>
    <property type="evidence" value="ECO:0007669"/>
    <property type="project" value="InterPro"/>
</dbReference>
<protein>
    <submittedName>
        <fullName evidence="6">Fungal-specific transcription factor domain-containing protein</fullName>
    </submittedName>
</protein>
<dbReference type="AlphaFoldDB" id="A0A9P8UL62"/>
<evidence type="ECO:0000259" key="5">
    <source>
        <dbReference type="PROSITE" id="PS50048"/>
    </source>
</evidence>
<dbReference type="OrthoDB" id="10001928at2759"/>
<keyword evidence="7" id="KW-1185">Reference proteome</keyword>
<dbReference type="InterPro" id="IPR050987">
    <property type="entry name" value="AtrR-like"/>
</dbReference>
<feature type="compositionally biased region" description="Polar residues" evidence="4">
    <location>
        <begin position="1"/>
        <end position="12"/>
    </location>
</feature>
<evidence type="ECO:0000313" key="7">
    <source>
        <dbReference type="Proteomes" id="UP000758603"/>
    </source>
</evidence>
<dbReference type="Proteomes" id="UP000758603">
    <property type="component" value="Unassembled WGS sequence"/>
</dbReference>
<keyword evidence="2" id="KW-0539">Nucleus</keyword>
<dbReference type="PROSITE" id="PS50048">
    <property type="entry name" value="ZN2_CY6_FUNGAL_2"/>
    <property type="match status" value="1"/>
</dbReference>
<keyword evidence="1" id="KW-0479">Metal-binding</keyword>
<dbReference type="CDD" id="cd00067">
    <property type="entry name" value="GAL4"/>
    <property type="match status" value="1"/>
</dbReference>
<dbReference type="Gene3D" id="4.10.240.10">
    <property type="entry name" value="Zn(2)-C6 fungal-type DNA-binding domain"/>
    <property type="match status" value="1"/>
</dbReference>
<reference evidence="6" key="1">
    <citation type="journal article" date="2021" name="Nat. Commun.">
        <title>Genetic determinants of endophytism in the Arabidopsis root mycobiome.</title>
        <authorList>
            <person name="Mesny F."/>
            <person name="Miyauchi S."/>
            <person name="Thiergart T."/>
            <person name="Pickel B."/>
            <person name="Atanasova L."/>
            <person name="Karlsson M."/>
            <person name="Huettel B."/>
            <person name="Barry K.W."/>
            <person name="Haridas S."/>
            <person name="Chen C."/>
            <person name="Bauer D."/>
            <person name="Andreopoulos W."/>
            <person name="Pangilinan J."/>
            <person name="LaButti K."/>
            <person name="Riley R."/>
            <person name="Lipzen A."/>
            <person name="Clum A."/>
            <person name="Drula E."/>
            <person name="Henrissat B."/>
            <person name="Kohler A."/>
            <person name="Grigoriev I.V."/>
            <person name="Martin F.M."/>
            <person name="Hacquard S."/>
        </authorList>
    </citation>
    <scope>NUCLEOTIDE SEQUENCE</scope>
    <source>
        <strain evidence="6">MPI-SDFR-AT-0073</strain>
    </source>
</reference>
<dbReference type="CDD" id="cd12148">
    <property type="entry name" value="fungal_TF_MHR"/>
    <property type="match status" value="1"/>
</dbReference>
<comment type="caution">
    <text evidence="6">The sequence shown here is derived from an EMBL/GenBank/DDBJ whole genome shotgun (WGS) entry which is preliminary data.</text>
</comment>
<dbReference type="Pfam" id="PF04082">
    <property type="entry name" value="Fungal_trans"/>
    <property type="match status" value="1"/>
</dbReference>
<dbReference type="RefSeq" id="XP_045958494.1">
    <property type="nucleotide sequence ID" value="XM_046095890.1"/>
</dbReference>
<dbReference type="PANTHER" id="PTHR46910:SF12">
    <property type="entry name" value="REGULATORY PROTEIN CAT8"/>
    <property type="match status" value="1"/>
</dbReference>
<dbReference type="InterPro" id="IPR001138">
    <property type="entry name" value="Zn2Cys6_DnaBD"/>
</dbReference>
<dbReference type="SMART" id="SM00906">
    <property type="entry name" value="Fungal_trans"/>
    <property type="match status" value="1"/>
</dbReference>
<accession>A0A9P8UL62</accession>
<dbReference type="PANTHER" id="PTHR46910">
    <property type="entry name" value="TRANSCRIPTION FACTOR PDR1"/>
    <property type="match status" value="1"/>
</dbReference>
<name>A0A9P8UL62_9PEZI</name>